<keyword evidence="2" id="KW-0677">Repeat</keyword>
<dbReference type="InterPro" id="IPR011044">
    <property type="entry name" value="Quino_amine_DH_bsu"/>
</dbReference>
<organism evidence="6 7">
    <name type="scientific">Pogona vitticeps</name>
    <name type="common">central bearded dragon</name>
    <dbReference type="NCBI Taxonomy" id="103695"/>
    <lineage>
        <taxon>Eukaryota</taxon>
        <taxon>Metazoa</taxon>
        <taxon>Chordata</taxon>
        <taxon>Craniata</taxon>
        <taxon>Vertebrata</taxon>
        <taxon>Euteleostomi</taxon>
        <taxon>Lepidosauria</taxon>
        <taxon>Squamata</taxon>
        <taxon>Bifurcata</taxon>
        <taxon>Unidentata</taxon>
        <taxon>Episquamata</taxon>
        <taxon>Toxicofera</taxon>
        <taxon>Iguania</taxon>
        <taxon>Acrodonta</taxon>
        <taxon>Agamidae</taxon>
        <taxon>Amphibolurinae</taxon>
        <taxon>Pogona</taxon>
    </lineage>
</organism>
<dbReference type="SUPFAM" id="SSF50978">
    <property type="entry name" value="WD40 repeat-like"/>
    <property type="match status" value="2"/>
</dbReference>
<dbReference type="PRINTS" id="PR00320">
    <property type="entry name" value="GPROTEINBRPT"/>
</dbReference>
<feature type="compositionally biased region" description="Basic and acidic residues" evidence="4">
    <location>
        <begin position="932"/>
        <end position="947"/>
    </location>
</feature>
<feature type="repeat" description="WD" evidence="3">
    <location>
        <begin position="543"/>
        <end position="584"/>
    </location>
</feature>
<dbReference type="Proteomes" id="UP001652642">
    <property type="component" value="Chromosome 3"/>
</dbReference>
<sequence>MERVASRFDTITLLRKKVRPVSASGKLETSTLSSILYAVRESAAAADPLFQRAQTSLGGPRLQARSLVSAGSVSEAQEEIPELPEWLMKELLKGQQRSHSIGMMENISDSEAVHHRVDSSRSQWKGKIEEQVTLEQLQKIYTAFQEFENSGQKSLDLENFKHTLKKCMASHNTNDEQIEKLFMKIDYSATGRIRWHDFCTYMYLEYAEQDEASARLKEIAFSLPTTIKQIPHGEPVLRICSLSDSTLITAREDGTISFWSPELKLKRSRMVFEKTHKKSKWLMDVTVMTPYNKLIIGTGDRELQLYENSNFEPYLQISGLEAIPLNVDYCYTDHDECMILYGDDELNYYDSIKAVISASSHEPTALVIGCVVGATNVEQQMKELKEHRKDSKTRKVQSVLGTPSHRAEGDQIVFRVHKGVKAFALSKKNNLIITGGMDRIIRMWNPYMTGRPTGMLRGHMAPIFYVHISEEDKIFSVSTDNTVKIWDVEDQTCLFTTCAKNNGIKGEISACHYVSGTRLLCLATDTLAVLHLRSRLPSDPYMVISHKKPVLCCKFNKVFRHVVSCSEDSVVKVWDFESGKPLFEFGKAHGSSAITCLTFDSSGRRLITGGRDGCLKIWNYNSGQCLKTLKREDRSEEVCDCTYVEVNKNKYIIGVGWDRRINLFYDSTDNMHHFQTPQACWQDDINRGHKEDILCVAQCPPALLATSSYDGEIIVWNMHSGHICHKFHTPITPSALGTESIDGTVTQVIFLMTRAVKFESSAASLLSNGPQGSLHFWSLGTEDPLLAHFIPSRGNSLISSTAVTANDTYLYVADEDGYVYIHDIQEYAVQDPETEAPKYVNHWRAHLKQIVSLEVIDEDNVLLSCSVDRTVRLWSLQGEYIGTFGQAEPWEIFTPSSWKHPRVPYEILIDPQSMPSHPVLEDQPPGVQITGQDRRTQDVSTRKEARRTSQSSQVTVTDEDIKEELKKQFYAQVSSRRLKYERSTLLNRRVHHRGANAYHAINYYEIHHFPGNCEKPDLSVLGTDIFSASYQGVAEP</sequence>
<dbReference type="PANTHER" id="PTHR44324">
    <property type="entry name" value="WD40 REPEAT DOMAIN 95"/>
    <property type="match status" value="1"/>
</dbReference>
<feature type="domain" description="EF-hand" evidence="5">
    <location>
        <begin position="173"/>
        <end position="208"/>
    </location>
</feature>
<feature type="repeat" description="WD" evidence="3">
    <location>
        <begin position="456"/>
        <end position="496"/>
    </location>
</feature>
<dbReference type="PROSITE" id="PS50294">
    <property type="entry name" value="WD_REPEATS_REGION"/>
    <property type="match status" value="4"/>
</dbReference>
<dbReference type="InterPro" id="IPR002048">
    <property type="entry name" value="EF_hand_dom"/>
</dbReference>
<dbReference type="GeneID" id="110076435"/>
<dbReference type="InterPro" id="IPR036322">
    <property type="entry name" value="WD40_repeat_dom_sf"/>
</dbReference>
<evidence type="ECO:0000256" key="1">
    <source>
        <dbReference type="ARBA" id="ARBA00022574"/>
    </source>
</evidence>
<evidence type="ECO:0000256" key="4">
    <source>
        <dbReference type="SAM" id="MobiDB-lite"/>
    </source>
</evidence>
<keyword evidence="1 3" id="KW-0853">WD repeat</keyword>
<dbReference type="PANTHER" id="PTHR44324:SF4">
    <property type="entry name" value="WD40 REPEAT DOMAIN 95"/>
    <property type="match status" value="1"/>
</dbReference>
<accession>A0ABM5FWS0</accession>
<feature type="region of interest" description="Disordered" evidence="4">
    <location>
        <begin position="923"/>
        <end position="954"/>
    </location>
</feature>
<dbReference type="PROSITE" id="PS00678">
    <property type="entry name" value="WD_REPEATS_1"/>
    <property type="match status" value="3"/>
</dbReference>
<keyword evidence="6" id="KW-1185">Reference proteome</keyword>
<dbReference type="InterPro" id="IPR020472">
    <property type="entry name" value="WD40_PAC1"/>
</dbReference>
<feature type="repeat" description="WD" evidence="3">
    <location>
        <begin position="686"/>
        <end position="726"/>
    </location>
</feature>
<evidence type="ECO:0000313" key="7">
    <source>
        <dbReference type="RefSeq" id="XP_072849857.1"/>
    </source>
</evidence>
<dbReference type="Gene3D" id="2.130.10.10">
    <property type="entry name" value="YVTN repeat-like/Quinoprotein amine dehydrogenase"/>
    <property type="match status" value="4"/>
</dbReference>
<dbReference type="InterPro" id="IPR019775">
    <property type="entry name" value="WD40_repeat_CS"/>
</dbReference>
<dbReference type="Pfam" id="PF13499">
    <property type="entry name" value="EF-hand_7"/>
    <property type="match status" value="1"/>
</dbReference>
<feature type="repeat" description="WD" evidence="3">
    <location>
        <begin position="843"/>
        <end position="877"/>
    </location>
</feature>
<protein>
    <submittedName>
        <fullName evidence="7">Cilia- and flagella-associated protein 337-like</fullName>
    </submittedName>
</protein>
<evidence type="ECO:0000259" key="5">
    <source>
        <dbReference type="PROSITE" id="PS50222"/>
    </source>
</evidence>
<dbReference type="RefSeq" id="XP_072849857.1">
    <property type="nucleotide sequence ID" value="XM_072993756.1"/>
</dbReference>
<reference evidence="7" key="1">
    <citation type="submission" date="2025-08" db="UniProtKB">
        <authorList>
            <consortium name="RefSeq"/>
        </authorList>
    </citation>
    <scope>IDENTIFICATION</scope>
</reference>
<evidence type="ECO:0000313" key="6">
    <source>
        <dbReference type="Proteomes" id="UP001652642"/>
    </source>
</evidence>
<evidence type="ECO:0000256" key="2">
    <source>
        <dbReference type="ARBA" id="ARBA00022737"/>
    </source>
</evidence>
<evidence type="ECO:0000256" key="3">
    <source>
        <dbReference type="PROSITE-ProRule" id="PRU00221"/>
    </source>
</evidence>
<gene>
    <name evidence="7" type="primary">LOC110076435</name>
</gene>
<name>A0ABM5FWS0_9SAUR</name>
<dbReference type="InterPro" id="IPR011992">
    <property type="entry name" value="EF-hand-dom_pair"/>
</dbReference>
<dbReference type="InterPro" id="IPR051242">
    <property type="entry name" value="WD-EF-hand_domain"/>
</dbReference>
<feature type="repeat" description="WD" evidence="3">
    <location>
        <begin position="591"/>
        <end position="628"/>
    </location>
</feature>
<dbReference type="Gene3D" id="1.10.238.10">
    <property type="entry name" value="EF-hand"/>
    <property type="match status" value="1"/>
</dbReference>
<dbReference type="SMART" id="SM00320">
    <property type="entry name" value="WD40"/>
    <property type="match status" value="10"/>
</dbReference>
<proteinExistence type="predicted"/>
<dbReference type="InterPro" id="IPR001680">
    <property type="entry name" value="WD40_rpt"/>
</dbReference>
<dbReference type="InterPro" id="IPR015943">
    <property type="entry name" value="WD40/YVTN_repeat-like_dom_sf"/>
</dbReference>
<dbReference type="CDD" id="cd00200">
    <property type="entry name" value="WD40"/>
    <property type="match status" value="1"/>
</dbReference>
<dbReference type="PROSITE" id="PS50082">
    <property type="entry name" value="WD_REPEATS_2"/>
    <property type="match status" value="6"/>
</dbReference>
<feature type="repeat" description="WD" evidence="3">
    <location>
        <begin position="420"/>
        <end position="445"/>
    </location>
</feature>
<dbReference type="PROSITE" id="PS50222">
    <property type="entry name" value="EF_HAND_2"/>
    <property type="match status" value="1"/>
</dbReference>
<dbReference type="Pfam" id="PF00400">
    <property type="entry name" value="WD40"/>
    <property type="match status" value="6"/>
</dbReference>
<dbReference type="SUPFAM" id="SSF50969">
    <property type="entry name" value="YVTN repeat-like/Quinoprotein amine dehydrogenase"/>
    <property type="match status" value="1"/>
</dbReference>
<dbReference type="SUPFAM" id="SSF47473">
    <property type="entry name" value="EF-hand"/>
    <property type="match status" value="1"/>
</dbReference>